<sequence length="379" mass="40070">MKTMQKLRTLILAGGMLTLAGTAAMAEDSYKIGVSEPLSGAASSLGVPVVDSIKAAAEVINANGGVDGRKIQLVIRDDQSRPDIAVQNFRRLSEEGVYAMIGPNQGSNTLAVSAIVKQAKVPTCAFNNTIAITKQNNPYIFRCQTSDADNVKAALLFAHDKLKAKNIGVLYTSDAYGSDAYAALQKEAEAMGMPVVGAEKVNYGATDTTAEWTKLLATKPDVVILWGSGSTMSIALRNASQLGNTAPIIGAQGVAASAIIEGAGAAAEGIYMVTLTAPDQVTEGQKDLAKIYKEKNGDDYQLTIYDTIGWDALHLVAKAIENAGGDREKMLEGFEKISNYQLAAGTYTYTSDNHEGLGVDSVWIVQVKDGRMIGVQHGL</sequence>
<dbReference type="Proteomes" id="UP000191905">
    <property type="component" value="Unassembled WGS sequence"/>
</dbReference>
<keyword evidence="3" id="KW-0813">Transport</keyword>
<dbReference type="CDD" id="cd06333">
    <property type="entry name" value="PBP1_ABC_RPA1789-like"/>
    <property type="match status" value="1"/>
</dbReference>
<dbReference type="InterPro" id="IPR051010">
    <property type="entry name" value="BCAA_transport"/>
</dbReference>
<dbReference type="STRING" id="1873176.BFN67_16575"/>
<evidence type="ECO:0000313" key="6">
    <source>
        <dbReference type="EMBL" id="OQM76054.1"/>
    </source>
</evidence>
<proteinExistence type="inferred from homology"/>
<accession>A0A1V8RSF8</accession>
<dbReference type="SUPFAM" id="SSF53822">
    <property type="entry name" value="Periplasmic binding protein-like I"/>
    <property type="match status" value="1"/>
</dbReference>
<evidence type="ECO:0000256" key="1">
    <source>
        <dbReference type="ARBA" id="ARBA00010062"/>
    </source>
</evidence>
<dbReference type="InterPro" id="IPR028081">
    <property type="entry name" value="Leu-bd"/>
</dbReference>
<feature type="chain" id="PRO_5012258018" description="Leucine-binding protein domain-containing protein" evidence="4">
    <location>
        <begin position="27"/>
        <end position="379"/>
    </location>
</feature>
<evidence type="ECO:0000259" key="5">
    <source>
        <dbReference type="Pfam" id="PF13458"/>
    </source>
</evidence>
<keyword evidence="3" id="KW-0029">Amino-acid transport</keyword>
<dbReference type="Pfam" id="PF13458">
    <property type="entry name" value="Peripla_BP_6"/>
    <property type="match status" value="1"/>
</dbReference>
<dbReference type="GO" id="GO:0006865">
    <property type="term" value="P:amino acid transport"/>
    <property type="evidence" value="ECO:0007669"/>
    <property type="project" value="UniProtKB-KW"/>
</dbReference>
<keyword evidence="7" id="KW-1185">Reference proteome</keyword>
<keyword evidence="2 4" id="KW-0732">Signal</keyword>
<comment type="similarity">
    <text evidence="1">Belongs to the leucine-binding protein family.</text>
</comment>
<dbReference type="EMBL" id="MDET01000011">
    <property type="protein sequence ID" value="OQM76054.1"/>
    <property type="molecule type" value="Genomic_DNA"/>
</dbReference>
<feature type="signal peptide" evidence="4">
    <location>
        <begin position="1"/>
        <end position="26"/>
    </location>
</feature>
<dbReference type="AlphaFoldDB" id="A0A1V8RSF8"/>
<dbReference type="Gene3D" id="3.40.50.2300">
    <property type="match status" value="2"/>
</dbReference>
<protein>
    <recommendedName>
        <fullName evidence="5">Leucine-binding protein domain-containing protein</fullName>
    </recommendedName>
</protein>
<organism evidence="6 7">
    <name type="scientific">Manganibacter manganicus</name>
    <dbReference type="NCBI Taxonomy" id="1873176"/>
    <lineage>
        <taxon>Bacteria</taxon>
        <taxon>Pseudomonadati</taxon>
        <taxon>Pseudomonadota</taxon>
        <taxon>Alphaproteobacteria</taxon>
        <taxon>Hyphomicrobiales</taxon>
        <taxon>Phyllobacteriaceae</taxon>
        <taxon>Manganibacter</taxon>
    </lineage>
</organism>
<evidence type="ECO:0000256" key="3">
    <source>
        <dbReference type="ARBA" id="ARBA00022970"/>
    </source>
</evidence>
<dbReference type="PANTHER" id="PTHR30483">
    <property type="entry name" value="LEUCINE-SPECIFIC-BINDING PROTEIN"/>
    <property type="match status" value="1"/>
</dbReference>
<comment type="caution">
    <text evidence="6">The sequence shown here is derived from an EMBL/GenBank/DDBJ whole genome shotgun (WGS) entry which is preliminary data.</text>
</comment>
<dbReference type="OrthoDB" id="9791590at2"/>
<evidence type="ECO:0000256" key="2">
    <source>
        <dbReference type="ARBA" id="ARBA00022729"/>
    </source>
</evidence>
<evidence type="ECO:0000313" key="7">
    <source>
        <dbReference type="Proteomes" id="UP000191905"/>
    </source>
</evidence>
<dbReference type="PANTHER" id="PTHR30483:SF38">
    <property type="entry name" value="BLR7848 PROTEIN"/>
    <property type="match status" value="1"/>
</dbReference>
<evidence type="ECO:0000256" key="4">
    <source>
        <dbReference type="SAM" id="SignalP"/>
    </source>
</evidence>
<gene>
    <name evidence="6" type="ORF">BFN67_16575</name>
</gene>
<dbReference type="InterPro" id="IPR028082">
    <property type="entry name" value="Peripla_BP_I"/>
</dbReference>
<name>A0A1V8RSF8_9HYPH</name>
<dbReference type="RefSeq" id="WP_158083501.1">
    <property type="nucleotide sequence ID" value="NZ_MDET01000011.1"/>
</dbReference>
<reference evidence="6 7" key="1">
    <citation type="journal article" date="2016" name="Int. J. Syst. Evol. Microbiol.">
        <title>Pseudaminobacter manganicus sp. nov., isolated from sludge of a manganese mine.</title>
        <authorList>
            <person name="Li J."/>
            <person name="Huang J."/>
            <person name="Liao S."/>
            <person name="Wang G."/>
        </authorList>
    </citation>
    <scope>NUCLEOTIDE SEQUENCE [LARGE SCALE GENOMIC DNA]</scope>
    <source>
        <strain evidence="6 7">JH-7</strain>
    </source>
</reference>
<feature type="domain" description="Leucine-binding protein" evidence="5">
    <location>
        <begin position="30"/>
        <end position="370"/>
    </location>
</feature>